<sequence length="1210" mass="142126">MIRPDQNRQLSNDQRGRNVQNNQQKQNTFQQNIMESNQAQEYDSQMDLQKQQQLQLMRDQLQFKYKNILDNYYSQKIKLNEQVQKEFNELSQILEMPMESLISAIRNIQCQQSPTLEKQKVPHFLREIVVQDVDQQNNLLQSNKQEEPQNQLAQSSQNQSQQNIQISKFEQGDKFSIQSNNQLQTGIKINEEKDNYSFNQQQQQQQQQNAFQQNSVGNSQKSSQYLQNSASFSQKQMGYNNNRFLSDNPELMIGGDQIQQYADQNNNKEDLFPSKTNDILQESQEFFSKASQSKQNFFLHGFEEIDQLIQQNKESKISENQLQKERIDLPYKELNSKQSNEQRNQGQNVQMAPSSLQIIKQLQISPFSQMRQSYEQQSYAQQNQKRKEQLGRRYNTNSSRDEQTLMELNKIQQTQQLRDDSEETRQQNKQLRVLQLLSKSSPERQYQFIQEKQRYLQNEDFNERGIRQSSKDSDNSDNFALSKKIINLQPTNSLSPEQTIQSFQESPINYKSPKGYLALNEEFSKSISSQKSPLNLSKSAFQFPQSTKSVAEKSQQQQQFFSQQKKTLQLIESHQELDELRKNIEDLNIEICNKDLEIIDLSTKLRDYKNQQLNLALKSQKEQKEFDSVKLSLLETKNYLNSQIKEYLQVLQEIQACENSTYSIKSKAAKQVRNSQLLTEKNLQSALKSSARLSKGEVSVLDKLNNSKDEVNLKIEIQNKTKLGGMPSSSTFSDSKANNNKSILEDEEEDQLSEQQSIDLNKNSLEQDEIISNQILEENESYFMQYIQTQKLLNQRLASLQINEPHKIKIQQFQQDIQSLKQENQRLQEQINQMSGILSGINSMEQQQKDIDQYLEKLDQEKKSLELTLDEFNRRVSKKKSELSKAKEQLYQQLNQIKSKKEETALEHNQIISKNQIQIQELQKKKNQLNQKLEAELNQMRKELRSKVSLNNFEKTNLENDIKKKQEVLNLFAQKQQVSIKPQTEKLQQELQILQQTNKLLKKDIQNKKIQLENTLEENDDFEEIDDQNLDSSDYQNELLKEKLIQKKLKQELKQQKEKLEQEKSFSNAQNEEFVIQTEQKLKYHNGLKAQISKLQQELEQLQTKRDQCLQVQQNIELTINNSKGDINSHEQLSKEIKQVQESNQIIKNKINQLNTVLLSKKSLAAKQEDEINKQLKDSLQESIMQMSDLNMQEQDLIQQRKELKNQLQN</sequence>
<feature type="region of interest" description="Disordered" evidence="2">
    <location>
        <begin position="373"/>
        <end position="403"/>
    </location>
</feature>
<dbReference type="InParanoid" id="I7MGW6"/>
<feature type="compositionally biased region" description="Low complexity" evidence="2">
    <location>
        <begin position="198"/>
        <end position="214"/>
    </location>
</feature>
<evidence type="ECO:0000256" key="1">
    <source>
        <dbReference type="SAM" id="Coils"/>
    </source>
</evidence>
<name>I7MGW6_TETTS</name>
<dbReference type="KEGG" id="tet:TTHERM_00557890"/>
<dbReference type="Proteomes" id="UP000009168">
    <property type="component" value="Unassembled WGS sequence"/>
</dbReference>
<evidence type="ECO:0000256" key="2">
    <source>
        <dbReference type="SAM" id="MobiDB-lite"/>
    </source>
</evidence>
<evidence type="ECO:0000313" key="4">
    <source>
        <dbReference type="Proteomes" id="UP000009168"/>
    </source>
</evidence>
<dbReference type="AlphaFoldDB" id="I7MGW6"/>
<dbReference type="EMBL" id="GG662547">
    <property type="protein sequence ID" value="EAS02108.2"/>
    <property type="molecule type" value="Genomic_DNA"/>
</dbReference>
<feature type="region of interest" description="Disordered" evidence="2">
    <location>
        <begin position="144"/>
        <end position="163"/>
    </location>
</feature>
<gene>
    <name evidence="3" type="ORF">TTHERM_00557890</name>
</gene>
<feature type="compositionally biased region" description="Low complexity" evidence="2">
    <location>
        <begin position="149"/>
        <end position="163"/>
    </location>
</feature>
<accession>I7MGW6</accession>
<dbReference type="GeneID" id="7831558"/>
<feature type="region of interest" description="Disordered" evidence="2">
    <location>
        <begin position="197"/>
        <end position="227"/>
    </location>
</feature>
<feature type="compositionally biased region" description="Polar residues" evidence="2">
    <location>
        <begin position="373"/>
        <end position="383"/>
    </location>
</feature>
<proteinExistence type="predicted"/>
<keyword evidence="4" id="KW-1185">Reference proteome</keyword>
<keyword evidence="1" id="KW-0175">Coiled coil</keyword>
<feature type="compositionally biased region" description="Polar residues" evidence="2">
    <location>
        <begin position="215"/>
        <end position="227"/>
    </location>
</feature>
<dbReference type="STRING" id="312017.I7MGW6"/>
<organism evidence="3 4">
    <name type="scientific">Tetrahymena thermophila (strain SB210)</name>
    <dbReference type="NCBI Taxonomy" id="312017"/>
    <lineage>
        <taxon>Eukaryota</taxon>
        <taxon>Sar</taxon>
        <taxon>Alveolata</taxon>
        <taxon>Ciliophora</taxon>
        <taxon>Intramacronucleata</taxon>
        <taxon>Oligohymenophorea</taxon>
        <taxon>Hymenostomatida</taxon>
        <taxon>Tetrahymenina</taxon>
        <taxon>Tetrahymenidae</taxon>
        <taxon>Tetrahymena</taxon>
    </lineage>
</organism>
<protein>
    <submittedName>
        <fullName evidence="3">Uncharacterized protein</fullName>
    </submittedName>
</protein>
<evidence type="ECO:0000313" key="3">
    <source>
        <dbReference type="EMBL" id="EAS02108.2"/>
    </source>
</evidence>
<reference evidence="4" key="1">
    <citation type="journal article" date="2006" name="PLoS Biol.">
        <title>Macronuclear genome sequence of the ciliate Tetrahymena thermophila, a model eukaryote.</title>
        <authorList>
            <person name="Eisen J.A."/>
            <person name="Coyne R.S."/>
            <person name="Wu M."/>
            <person name="Wu D."/>
            <person name="Thiagarajan M."/>
            <person name="Wortman J.R."/>
            <person name="Badger J.H."/>
            <person name="Ren Q."/>
            <person name="Amedeo P."/>
            <person name="Jones K.M."/>
            <person name="Tallon L.J."/>
            <person name="Delcher A.L."/>
            <person name="Salzberg S.L."/>
            <person name="Silva J.C."/>
            <person name="Haas B.J."/>
            <person name="Majoros W.H."/>
            <person name="Farzad M."/>
            <person name="Carlton J.M."/>
            <person name="Smith R.K. Jr."/>
            <person name="Garg J."/>
            <person name="Pearlman R.E."/>
            <person name="Karrer K.M."/>
            <person name="Sun L."/>
            <person name="Manning G."/>
            <person name="Elde N.C."/>
            <person name="Turkewitz A.P."/>
            <person name="Asai D.J."/>
            <person name="Wilkes D.E."/>
            <person name="Wang Y."/>
            <person name="Cai H."/>
            <person name="Collins K."/>
            <person name="Stewart B.A."/>
            <person name="Lee S.R."/>
            <person name="Wilamowska K."/>
            <person name="Weinberg Z."/>
            <person name="Ruzzo W.L."/>
            <person name="Wloga D."/>
            <person name="Gaertig J."/>
            <person name="Frankel J."/>
            <person name="Tsao C.-C."/>
            <person name="Gorovsky M.A."/>
            <person name="Keeling P.J."/>
            <person name="Waller R.F."/>
            <person name="Patron N.J."/>
            <person name="Cherry J.M."/>
            <person name="Stover N.A."/>
            <person name="Krieger C.J."/>
            <person name="del Toro C."/>
            <person name="Ryder H.F."/>
            <person name="Williamson S.C."/>
            <person name="Barbeau R.A."/>
            <person name="Hamilton E.P."/>
            <person name="Orias E."/>
        </authorList>
    </citation>
    <scope>NUCLEOTIDE SEQUENCE [LARGE SCALE GENOMIC DNA]</scope>
    <source>
        <strain evidence="4">SB210</strain>
    </source>
</reference>
<feature type="coiled-coil region" evidence="1">
    <location>
        <begin position="810"/>
        <end position="1210"/>
    </location>
</feature>
<dbReference type="RefSeq" id="XP_001022353.2">
    <property type="nucleotide sequence ID" value="XM_001022353.2"/>
</dbReference>
<feature type="region of interest" description="Disordered" evidence="2">
    <location>
        <begin position="1"/>
        <end position="23"/>
    </location>
</feature>